<comment type="caution">
    <text evidence="2">The sequence shown here is derived from an EMBL/GenBank/DDBJ whole genome shotgun (WGS) entry which is preliminary data.</text>
</comment>
<organism evidence="2 4">
    <name type="scientific">Agathobacter rectalis</name>
    <dbReference type="NCBI Taxonomy" id="39491"/>
    <lineage>
        <taxon>Bacteria</taxon>
        <taxon>Bacillati</taxon>
        <taxon>Bacillota</taxon>
        <taxon>Clostridia</taxon>
        <taxon>Lachnospirales</taxon>
        <taxon>Lachnospiraceae</taxon>
        <taxon>Agathobacter</taxon>
    </lineage>
</organism>
<dbReference type="Proteomes" id="UP000286104">
    <property type="component" value="Unassembled WGS sequence"/>
</dbReference>
<protein>
    <recommendedName>
        <fullName evidence="1">bAvd-like domain-containing protein</fullName>
    </recommendedName>
</protein>
<proteinExistence type="predicted"/>
<dbReference type="CDD" id="cd16376">
    <property type="entry name" value="Avd_like"/>
    <property type="match status" value="1"/>
</dbReference>
<dbReference type="EMBL" id="QSHU01000002">
    <property type="protein sequence ID" value="RHC41277.1"/>
    <property type="molecule type" value="Genomic_DNA"/>
</dbReference>
<evidence type="ECO:0000313" key="3">
    <source>
        <dbReference type="EMBL" id="RHC41277.1"/>
    </source>
</evidence>
<gene>
    <name evidence="3" type="ORF">DW848_02210</name>
    <name evidence="2" type="ORF">DWV45_14760</name>
</gene>
<dbReference type="Gene3D" id="1.20.1440.60">
    <property type="entry name" value="23S rRNA-intervening sequence"/>
    <property type="match status" value="1"/>
</dbReference>
<sequence>MQRNFRATAKPPEPKDDLLIMKKTREMIAYGHDCLYNKQFPRNQRIGNAIGAQIEKSMYEILEGLSDAAKKEHKKTALTQVDAKIYNLRQLLMIAVDPKMNTRGVLIPLDDQRRWCEKLEEMGKILGSWLNKLK</sequence>
<dbReference type="AlphaFoldDB" id="A0A413DGX8"/>
<dbReference type="InterPro" id="IPR055360">
    <property type="entry name" value="bAvd"/>
</dbReference>
<name>A0A413DGX8_9FIRM</name>
<dbReference type="InterPro" id="IPR036583">
    <property type="entry name" value="23S_rRNA_IVS_sf"/>
</dbReference>
<evidence type="ECO:0000313" key="5">
    <source>
        <dbReference type="Proteomes" id="UP000286104"/>
    </source>
</evidence>
<dbReference type="Pfam" id="PF22296">
    <property type="entry name" value="bAvd"/>
    <property type="match status" value="1"/>
</dbReference>
<dbReference type="Proteomes" id="UP000283683">
    <property type="component" value="Unassembled WGS sequence"/>
</dbReference>
<evidence type="ECO:0000313" key="4">
    <source>
        <dbReference type="Proteomes" id="UP000283683"/>
    </source>
</evidence>
<evidence type="ECO:0000259" key="1">
    <source>
        <dbReference type="Pfam" id="PF22296"/>
    </source>
</evidence>
<dbReference type="EMBL" id="QSAZ01000019">
    <property type="protein sequence ID" value="RGW85183.1"/>
    <property type="molecule type" value="Genomic_DNA"/>
</dbReference>
<evidence type="ECO:0000313" key="2">
    <source>
        <dbReference type="EMBL" id="RGW85183.1"/>
    </source>
</evidence>
<accession>A0A413DGX8</accession>
<feature type="domain" description="bAvd-like" evidence="1">
    <location>
        <begin position="18"/>
        <end position="132"/>
    </location>
</feature>
<reference evidence="4 5" key="1">
    <citation type="submission" date="2018-08" db="EMBL/GenBank/DDBJ databases">
        <title>A genome reference for cultivated species of the human gut microbiota.</title>
        <authorList>
            <person name="Zou Y."/>
            <person name="Xue W."/>
            <person name="Luo G."/>
        </authorList>
    </citation>
    <scope>NUCLEOTIDE SEQUENCE [LARGE SCALE GENOMIC DNA]</scope>
    <source>
        <strain evidence="2 4">AF06-19</strain>
        <strain evidence="3 5">AM36-3AA</strain>
    </source>
</reference>